<dbReference type="Proteomes" id="UP000466442">
    <property type="component" value="Unassembled WGS sequence"/>
</dbReference>
<feature type="compositionally biased region" description="Basic and acidic residues" evidence="1">
    <location>
        <begin position="120"/>
        <end position="212"/>
    </location>
</feature>
<dbReference type="EMBL" id="WIXP02000013">
    <property type="protein sequence ID" value="KAF6200442.1"/>
    <property type="molecule type" value="Genomic_DNA"/>
</dbReference>
<feature type="compositionally biased region" description="Basic and acidic residues" evidence="1">
    <location>
        <begin position="228"/>
        <end position="271"/>
    </location>
</feature>
<evidence type="ECO:0000313" key="3">
    <source>
        <dbReference type="Proteomes" id="UP000466442"/>
    </source>
</evidence>
<evidence type="ECO:0000313" key="2">
    <source>
        <dbReference type="EMBL" id="KAF6200442.1"/>
    </source>
</evidence>
<comment type="caution">
    <text evidence="2">The sequence shown here is derived from an EMBL/GenBank/DDBJ whole genome shotgun (WGS) entry which is preliminary data.</text>
</comment>
<accession>A0A8S9WUN7</accession>
<protein>
    <submittedName>
        <fullName evidence="2">Uncharacterized protein</fullName>
    </submittedName>
</protein>
<reference evidence="2" key="1">
    <citation type="journal article" date="2021" name="Mol. Ecol. Resour.">
        <title>Apolygus lucorum genome provides insights into omnivorousness and mesophyll feeding.</title>
        <authorList>
            <person name="Liu Y."/>
            <person name="Liu H."/>
            <person name="Wang H."/>
            <person name="Huang T."/>
            <person name="Liu B."/>
            <person name="Yang B."/>
            <person name="Yin L."/>
            <person name="Li B."/>
            <person name="Zhang Y."/>
            <person name="Zhang S."/>
            <person name="Jiang F."/>
            <person name="Zhang X."/>
            <person name="Ren Y."/>
            <person name="Wang B."/>
            <person name="Wang S."/>
            <person name="Lu Y."/>
            <person name="Wu K."/>
            <person name="Fan W."/>
            <person name="Wang G."/>
        </authorList>
    </citation>
    <scope>NUCLEOTIDE SEQUENCE</scope>
    <source>
        <strain evidence="2">12Hb</strain>
    </source>
</reference>
<sequence length="271" mass="30831">MCDETPNYHLPGRPQLTDDDQEDQPRPPRRVHFDTPVARPITTRSHGVDIPTDMSSQGIDTPVDTPIDTSQQGIDTPIDTPIDTSPQGTDTPLDTMSQQGIDTFDTSIDTIVATGTPAHDAVHKETSIQLNESRDTGHLRDADHHFDRSTESKVTGEHDRHEDSSTPETHDRPDGTHDRHADSHDRHEDSHDRHDVAHDRHGNRHDHQENQHHTSSPDSESEEEEFKDAENDPPRKRLRGNEEETPARYSLRKRESNVDYRQLHLGKRQTD</sequence>
<feature type="region of interest" description="Disordered" evidence="1">
    <location>
        <begin position="1"/>
        <end position="99"/>
    </location>
</feature>
<evidence type="ECO:0000256" key="1">
    <source>
        <dbReference type="SAM" id="MobiDB-lite"/>
    </source>
</evidence>
<proteinExistence type="predicted"/>
<dbReference type="AlphaFoldDB" id="A0A8S9WUN7"/>
<keyword evidence="3" id="KW-1185">Reference proteome</keyword>
<gene>
    <name evidence="2" type="ORF">GE061_004885</name>
</gene>
<organism evidence="2 3">
    <name type="scientific">Apolygus lucorum</name>
    <name type="common">Small green plant bug</name>
    <name type="synonym">Lygocoris lucorum</name>
    <dbReference type="NCBI Taxonomy" id="248454"/>
    <lineage>
        <taxon>Eukaryota</taxon>
        <taxon>Metazoa</taxon>
        <taxon>Ecdysozoa</taxon>
        <taxon>Arthropoda</taxon>
        <taxon>Hexapoda</taxon>
        <taxon>Insecta</taxon>
        <taxon>Pterygota</taxon>
        <taxon>Neoptera</taxon>
        <taxon>Paraneoptera</taxon>
        <taxon>Hemiptera</taxon>
        <taxon>Heteroptera</taxon>
        <taxon>Panheteroptera</taxon>
        <taxon>Cimicomorpha</taxon>
        <taxon>Miridae</taxon>
        <taxon>Mirini</taxon>
        <taxon>Apolygus</taxon>
    </lineage>
</organism>
<feature type="compositionally biased region" description="Polar residues" evidence="1">
    <location>
        <begin position="82"/>
        <end position="99"/>
    </location>
</feature>
<feature type="region of interest" description="Disordered" evidence="1">
    <location>
        <begin position="116"/>
        <end position="271"/>
    </location>
</feature>
<name>A0A8S9WUN7_APOLU</name>